<dbReference type="AlphaFoldDB" id="A0A1U9Z0P2"/>
<dbReference type="KEGG" id="mmed:Mame_01924"/>
<evidence type="ECO:0000313" key="2">
    <source>
        <dbReference type="EMBL" id="AQZ51266.1"/>
    </source>
</evidence>
<feature type="signal peptide" evidence="1">
    <location>
        <begin position="1"/>
        <end position="21"/>
    </location>
</feature>
<organism evidence="2 3">
    <name type="scientific">Martelella mediterranea DSM 17316</name>
    <dbReference type="NCBI Taxonomy" id="1122214"/>
    <lineage>
        <taxon>Bacteria</taxon>
        <taxon>Pseudomonadati</taxon>
        <taxon>Pseudomonadota</taxon>
        <taxon>Alphaproteobacteria</taxon>
        <taxon>Hyphomicrobiales</taxon>
        <taxon>Aurantimonadaceae</taxon>
        <taxon>Martelella</taxon>
    </lineage>
</organism>
<evidence type="ECO:0000256" key="1">
    <source>
        <dbReference type="SAM" id="SignalP"/>
    </source>
</evidence>
<reference evidence="2 3" key="1">
    <citation type="submission" date="2017-03" db="EMBL/GenBank/DDBJ databases">
        <title>Foreign affairs: Plasmid Transfer between Roseobacters and Rhizobia.</title>
        <authorList>
            <person name="Bartling P."/>
            <person name="Bunk B."/>
            <person name="Overmann J."/>
            <person name="Brinkmann H."/>
            <person name="Petersen J."/>
        </authorList>
    </citation>
    <scope>NUCLEOTIDE SEQUENCE [LARGE SCALE GENOMIC DNA]</scope>
    <source>
        <strain evidence="2 3">MACL11</strain>
    </source>
</reference>
<feature type="chain" id="PRO_5010740320" evidence="1">
    <location>
        <begin position="22"/>
        <end position="86"/>
    </location>
</feature>
<name>A0A1U9Z0P2_9HYPH</name>
<sequence precursor="true">MKKIIALSLATLMIGSGAALAAQPFNPTMYGAKQTTADQEIARISAPGTIFTTQVSGGSGWTASKTYKVQPDGTAKLIDLGYINNN</sequence>
<keyword evidence="1" id="KW-0732">Signal</keyword>
<accession>A0A1U9Z0P2</accession>
<keyword evidence="3" id="KW-1185">Reference proteome</keyword>
<dbReference type="Proteomes" id="UP000191135">
    <property type="component" value="Chromosome"/>
</dbReference>
<dbReference type="EMBL" id="CP020330">
    <property type="protein sequence ID" value="AQZ51266.1"/>
    <property type="molecule type" value="Genomic_DNA"/>
</dbReference>
<evidence type="ECO:0000313" key="3">
    <source>
        <dbReference type="Proteomes" id="UP000191135"/>
    </source>
</evidence>
<proteinExistence type="predicted"/>
<dbReference type="OrthoDB" id="7916620at2"/>
<gene>
    <name evidence="2" type="ORF">Mame_01924</name>
</gene>
<protein>
    <submittedName>
        <fullName evidence="2">Uncharacterized protein</fullName>
    </submittedName>
</protein>
<dbReference type="RefSeq" id="WP_018062870.1">
    <property type="nucleotide sequence ID" value="NZ_AQWH01000001.1"/>
</dbReference>